<protein>
    <recommendedName>
        <fullName evidence="6">6-phosphogluconate dehydrogenase, decarboxylating</fullName>
        <ecNumber evidence="6">1.1.1.44</ecNumber>
    </recommendedName>
</protein>
<comment type="pathway">
    <text evidence="1 6">Carbohydrate degradation; pentose phosphate pathway; D-ribulose 5-phosphate from D-glucose 6-phosphate (oxidative stage): step 3/3.</text>
</comment>
<gene>
    <name evidence="9" type="ORF">GJ744_005125</name>
</gene>
<dbReference type="GO" id="GO:0050661">
    <property type="term" value="F:NADP binding"/>
    <property type="evidence" value="ECO:0007669"/>
    <property type="project" value="InterPro"/>
</dbReference>
<dbReference type="InterPro" id="IPR006115">
    <property type="entry name" value="6PGDH_NADP-bd"/>
</dbReference>
<keyword evidence="5 6" id="KW-0570">Pentose shunt</keyword>
<comment type="caution">
    <text evidence="9">The sequence shown here is derived from an EMBL/GenBank/DDBJ whole genome shotgun (WGS) entry which is preliminary data.</text>
</comment>
<organism evidence="9 10">
    <name type="scientific">Endocarpon pusillum</name>
    <dbReference type="NCBI Taxonomy" id="364733"/>
    <lineage>
        <taxon>Eukaryota</taxon>
        <taxon>Fungi</taxon>
        <taxon>Dikarya</taxon>
        <taxon>Ascomycota</taxon>
        <taxon>Pezizomycotina</taxon>
        <taxon>Eurotiomycetes</taxon>
        <taxon>Chaetothyriomycetidae</taxon>
        <taxon>Verrucariales</taxon>
        <taxon>Verrucariaceae</taxon>
        <taxon>Endocarpon</taxon>
    </lineage>
</organism>
<dbReference type="InterPro" id="IPR013328">
    <property type="entry name" value="6PGD_dom2"/>
</dbReference>
<proteinExistence type="inferred from homology"/>
<comment type="function">
    <text evidence="6">Catalyzes the oxidative decarboxylation of 6-phosphogluconate to ribulose 5-phosphate and CO(2), with concomitant reduction of NADP to NADPH.</text>
</comment>
<evidence type="ECO:0000259" key="8">
    <source>
        <dbReference type="SMART" id="SM01350"/>
    </source>
</evidence>
<evidence type="ECO:0000256" key="4">
    <source>
        <dbReference type="ARBA" id="ARBA00023064"/>
    </source>
</evidence>
<dbReference type="EC" id="1.1.1.44" evidence="6"/>
<evidence type="ECO:0000256" key="5">
    <source>
        <dbReference type="ARBA" id="ARBA00023126"/>
    </source>
</evidence>
<reference evidence="9" key="1">
    <citation type="submission" date="2020-02" db="EMBL/GenBank/DDBJ databases">
        <authorList>
            <person name="Palmer J.M."/>
        </authorList>
    </citation>
    <scope>NUCLEOTIDE SEQUENCE</scope>
    <source>
        <strain evidence="9">EPUS1.4</strain>
        <tissue evidence="9">Thallus</tissue>
    </source>
</reference>
<dbReference type="SUPFAM" id="SSF48179">
    <property type="entry name" value="6-phosphogluconate dehydrogenase C-terminal domain-like"/>
    <property type="match status" value="1"/>
</dbReference>
<dbReference type="SUPFAM" id="SSF51735">
    <property type="entry name" value="NAD(P)-binding Rossmann-fold domains"/>
    <property type="match status" value="1"/>
</dbReference>
<accession>A0A8H7E7N3</accession>
<dbReference type="Gene3D" id="1.10.1040.10">
    <property type="entry name" value="N-(1-d-carboxylethyl)-l-norvaline Dehydrogenase, domain 2"/>
    <property type="match status" value="1"/>
</dbReference>
<comment type="catalytic activity">
    <reaction evidence="6">
        <text>6-phospho-D-gluconate + NADP(+) = D-ribulose 5-phosphate + CO2 + NADPH</text>
        <dbReference type="Rhea" id="RHEA:10116"/>
        <dbReference type="ChEBI" id="CHEBI:16526"/>
        <dbReference type="ChEBI" id="CHEBI:57783"/>
        <dbReference type="ChEBI" id="CHEBI:58121"/>
        <dbReference type="ChEBI" id="CHEBI:58349"/>
        <dbReference type="ChEBI" id="CHEBI:58759"/>
        <dbReference type="EC" id="1.1.1.44"/>
    </reaction>
</comment>
<dbReference type="OrthoDB" id="434986at2759"/>
<evidence type="ECO:0000313" key="10">
    <source>
        <dbReference type="Proteomes" id="UP000606974"/>
    </source>
</evidence>
<dbReference type="UniPathway" id="UPA00115">
    <property type="reaction ID" value="UER00410"/>
</dbReference>
<dbReference type="Pfam" id="PF00393">
    <property type="entry name" value="6PGD"/>
    <property type="match status" value="1"/>
</dbReference>
<evidence type="ECO:0000256" key="7">
    <source>
        <dbReference type="PIRSR" id="PIRSR000109-1"/>
    </source>
</evidence>
<evidence type="ECO:0000256" key="3">
    <source>
        <dbReference type="ARBA" id="ARBA00023002"/>
    </source>
</evidence>
<dbReference type="Proteomes" id="UP000606974">
    <property type="component" value="Unassembled WGS sequence"/>
</dbReference>
<dbReference type="Gene3D" id="1.20.5.320">
    <property type="entry name" value="6-Phosphogluconate Dehydrogenase, domain 3"/>
    <property type="match status" value="1"/>
</dbReference>
<feature type="active site" description="Proton acceptor" evidence="7">
    <location>
        <position position="187"/>
    </location>
</feature>
<dbReference type="Gene3D" id="3.40.50.720">
    <property type="entry name" value="NAD(P)-binding Rossmann-like Domain"/>
    <property type="match status" value="1"/>
</dbReference>
<dbReference type="PRINTS" id="PR00076">
    <property type="entry name" value="6PGDHDRGNASE"/>
</dbReference>
<dbReference type="GO" id="GO:0004616">
    <property type="term" value="F:phosphogluconate dehydrogenase (decarboxylating) activity"/>
    <property type="evidence" value="ECO:0007669"/>
    <property type="project" value="UniProtKB-EC"/>
</dbReference>
<dbReference type="PIRSF" id="PIRSF000109">
    <property type="entry name" value="6PGD"/>
    <property type="match status" value="1"/>
</dbReference>
<evidence type="ECO:0000256" key="2">
    <source>
        <dbReference type="ARBA" id="ARBA00008419"/>
    </source>
</evidence>
<dbReference type="PANTHER" id="PTHR11811">
    <property type="entry name" value="6-PHOSPHOGLUCONATE DEHYDROGENASE"/>
    <property type="match status" value="1"/>
</dbReference>
<dbReference type="InterPro" id="IPR008927">
    <property type="entry name" value="6-PGluconate_DH-like_C_sf"/>
</dbReference>
<keyword evidence="10" id="KW-1185">Reference proteome</keyword>
<dbReference type="InterPro" id="IPR006113">
    <property type="entry name" value="6PGDH_Gnd/GntZ"/>
</dbReference>
<dbReference type="AlphaFoldDB" id="A0A8H7E7N3"/>
<dbReference type="InterPro" id="IPR036291">
    <property type="entry name" value="NAD(P)-bd_dom_sf"/>
</dbReference>
<keyword evidence="3 6" id="KW-0560">Oxidoreductase</keyword>
<dbReference type="FunFam" id="3.40.50.720:FF:000634">
    <property type="entry name" value="6-phosphogluconate dehydrogenase, decarboxylating"/>
    <property type="match status" value="1"/>
</dbReference>
<dbReference type="InterPro" id="IPR006114">
    <property type="entry name" value="6PGDH_C"/>
</dbReference>
<dbReference type="Pfam" id="PF03446">
    <property type="entry name" value="NAD_binding_2"/>
    <property type="match status" value="1"/>
</dbReference>
<dbReference type="SMART" id="SM01350">
    <property type="entry name" value="6PGD"/>
    <property type="match status" value="1"/>
</dbReference>
<comment type="subunit">
    <text evidence="6">Homodimer.</text>
</comment>
<dbReference type="GO" id="GO:0006098">
    <property type="term" value="P:pentose-phosphate shunt"/>
    <property type="evidence" value="ECO:0007669"/>
    <property type="project" value="UniProtKB-UniPathway"/>
</dbReference>
<evidence type="ECO:0000313" key="9">
    <source>
        <dbReference type="EMBL" id="KAF7511228.1"/>
    </source>
</evidence>
<keyword evidence="6" id="KW-0521">NADP</keyword>
<dbReference type="GO" id="GO:0019521">
    <property type="term" value="P:D-gluconate metabolic process"/>
    <property type="evidence" value="ECO:0007669"/>
    <property type="project" value="UniProtKB-KW"/>
</dbReference>
<evidence type="ECO:0000256" key="6">
    <source>
        <dbReference type="PIRNR" id="PIRNR000109"/>
    </source>
</evidence>
<evidence type="ECO:0000256" key="1">
    <source>
        <dbReference type="ARBA" id="ARBA00004874"/>
    </source>
</evidence>
<feature type="domain" description="6-phosphogluconate dehydrogenase C-terminal" evidence="8">
    <location>
        <begin position="183"/>
        <end position="492"/>
    </location>
</feature>
<keyword evidence="4" id="KW-0311">Gluconate utilization</keyword>
<sequence length="502" mass="56239">MEVTKIGMIGVGNMGAMMSLLFAEFGIEVSFYDPSEEHGQALLGHAKGAKLQDKIKYRKDYQSLCENLGSPKVFVFSVPFGSVGDTTIDGLRPYLQKGDILMDASNEHWQSTERRQKRLEPDGIHYIGMGVSGGYQSARHGPSVSPGGSEEALNIVMPFLEKIAARDKHNRPCVTKVGPGGSGHYVKMVHNGIEHGLMSILCEVWGIMRQSVGMEYDEIASIFDSWNQEGPLECNFLISIGAEMCRTRDPKDNSFVLDKVRDKVVQDVEETEGTGTWTCEEAVRLHVPVPTIMSAHLFRLASADAARREKIKNRLHGGFKPSQIQWSGQERTDFVKDLQKATYASFLLSFVQGLHIIEKANHEQKWNVDFADMLQLWRGGCIIQSDYIVDLLEKVYRQNNLFGNDLLDHPEIGALLKKTYPALKRVVLRAIEADAPVPSLSASLEYLKYMASTELPTQFMEAQMDYFGAHMFDLKSAEPGKPVTGEYHFEWKPARGVFDAHK</sequence>
<feature type="active site" description="Proton donor" evidence="7">
    <location>
        <position position="194"/>
    </location>
</feature>
<comment type="similarity">
    <text evidence="2 6">Belongs to the 6-phosphogluconate dehydrogenase family.</text>
</comment>
<dbReference type="EMBL" id="JAACFV010000022">
    <property type="protein sequence ID" value="KAF7511228.1"/>
    <property type="molecule type" value="Genomic_DNA"/>
</dbReference>
<dbReference type="InterPro" id="IPR006183">
    <property type="entry name" value="Pgluconate_DH"/>
</dbReference>
<name>A0A8H7E7N3_9EURO</name>